<keyword evidence="2" id="KW-1185">Reference proteome</keyword>
<sequence>VSPDQWHWALGRNLSYTHIPKTAGTSLAQDVPKYLSKRSWISYQACFEDMSHHFTNSINVAFLRSPRSHILSEFLECTYDEWGKWNTGKHNEWAEKQSNHGIATTKFPRTGNEEKDFQAWLGYFVSLPLKNTGGRNDFRCIDPRDLQTRHMSCSLGDVPYRQDVVNHALEDPPDLARALRNNEAADFLGIADLYVASMCMLLYRLSGTLVSGCTCSEASAPGFSHITHGVPRHSEDLPSQAARSADLLSKMDRPLFINGLLRFLCDVKAFEAYLKQQVVCPENLDKLWRKIRYLF</sequence>
<dbReference type="OrthoDB" id="10641720at2759"/>
<dbReference type="Gene3D" id="3.40.50.300">
    <property type="entry name" value="P-loop containing nucleotide triphosphate hydrolases"/>
    <property type="match status" value="1"/>
</dbReference>
<dbReference type="EMBL" id="CAJNIZ010003347">
    <property type="protein sequence ID" value="CAE7221581.1"/>
    <property type="molecule type" value="Genomic_DNA"/>
</dbReference>
<reference evidence="1" key="1">
    <citation type="submission" date="2021-02" db="EMBL/GenBank/DDBJ databases">
        <authorList>
            <person name="Dougan E. K."/>
            <person name="Rhodes N."/>
            <person name="Thang M."/>
            <person name="Chan C."/>
        </authorList>
    </citation>
    <scope>NUCLEOTIDE SEQUENCE</scope>
</reference>
<feature type="non-terminal residue" evidence="1">
    <location>
        <position position="295"/>
    </location>
</feature>
<comment type="caution">
    <text evidence="1">The sequence shown here is derived from an EMBL/GenBank/DDBJ whole genome shotgun (WGS) entry which is preliminary data.</text>
</comment>
<dbReference type="InterPro" id="IPR027417">
    <property type="entry name" value="P-loop_NTPase"/>
</dbReference>
<dbReference type="Proteomes" id="UP000649617">
    <property type="component" value="Unassembled WGS sequence"/>
</dbReference>
<protein>
    <submittedName>
        <fullName evidence="1">Uncharacterized protein</fullName>
    </submittedName>
</protein>
<dbReference type="AlphaFoldDB" id="A0A812KDH4"/>
<name>A0A812KDH4_SYMPI</name>
<organism evidence="1 2">
    <name type="scientific">Symbiodinium pilosum</name>
    <name type="common">Dinoflagellate</name>
    <dbReference type="NCBI Taxonomy" id="2952"/>
    <lineage>
        <taxon>Eukaryota</taxon>
        <taxon>Sar</taxon>
        <taxon>Alveolata</taxon>
        <taxon>Dinophyceae</taxon>
        <taxon>Suessiales</taxon>
        <taxon>Symbiodiniaceae</taxon>
        <taxon>Symbiodinium</taxon>
    </lineage>
</organism>
<gene>
    <name evidence="1" type="ORF">SPIL2461_LOCUS2948</name>
</gene>
<accession>A0A812KDH4</accession>
<evidence type="ECO:0000313" key="1">
    <source>
        <dbReference type="EMBL" id="CAE7221581.1"/>
    </source>
</evidence>
<proteinExistence type="predicted"/>
<evidence type="ECO:0000313" key="2">
    <source>
        <dbReference type="Proteomes" id="UP000649617"/>
    </source>
</evidence>